<dbReference type="SUPFAM" id="SSF140566">
    <property type="entry name" value="FlgN-like"/>
    <property type="match status" value="1"/>
</dbReference>
<proteinExistence type="predicted"/>
<dbReference type="RefSeq" id="WP_204412604.1">
    <property type="nucleotide sequence ID" value="NZ_JAFBED010000001.1"/>
</dbReference>
<keyword evidence="1" id="KW-1005">Bacterial flagellum biogenesis</keyword>
<dbReference type="Pfam" id="PF05130">
    <property type="entry name" value="FlgN"/>
    <property type="match status" value="1"/>
</dbReference>
<keyword evidence="2" id="KW-0966">Cell projection</keyword>
<protein>
    <submittedName>
        <fullName evidence="2">Flagellar biosynthesis/type III secretory pathway chaperone</fullName>
    </submittedName>
</protein>
<keyword evidence="3" id="KW-1185">Reference proteome</keyword>
<accession>A0ABS2NUN5</accession>
<dbReference type="EMBL" id="JAFBED010000001">
    <property type="protein sequence ID" value="MBM7618370.1"/>
    <property type="molecule type" value="Genomic_DNA"/>
</dbReference>
<keyword evidence="2" id="KW-0282">Flagellum</keyword>
<evidence type="ECO:0000313" key="2">
    <source>
        <dbReference type="EMBL" id="MBM7618370.1"/>
    </source>
</evidence>
<comment type="caution">
    <text evidence="2">The sequence shown here is derived from an EMBL/GenBank/DDBJ whole genome shotgun (WGS) entry which is preliminary data.</text>
</comment>
<dbReference type="Proteomes" id="UP000737402">
    <property type="component" value="Unassembled WGS sequence"/>
</dbReference>
<dbReference type="InterPro" id="IPR036679">
    <property type="entry name" value="FlgN-like_sf"/>
</dbReference>
<name>A0ABS2NUN5_9BACI</name>
<sequence length="154" mass="17524">MSISAIITILEKLATLHDYLYELTVRKADIVKNNSLEDLQNLNKEEQKFLKAISQLEQQRLALSNNKTISELMVVATDEEKTALLQLKDRLSISIEQIQEQNDLNQQLLQQSLQFIAVTLNTLTQEPSAVTYEKSANIKKNTNTPTRSMFDSKA</sequence>
<gene>
    <name evidence="2" type="ORF">JOC95_000212</name>
</gene>
<evidence type="ECO:0000313" key="3">
    <source>
        <dbReference type="Proteomes" id="UP000737402"/>
    </source>
</evidence>
<keyword evidence="2" id="KW-0969">Cilium</keyword>
<dbReference type="InterPro" id="IPR007809">
    <property type="entry name" value="FlgN-like"/>
</dbReference>
<organism evidence="2 3">
    <name type="scientific">Sutcliffiella tianshenii</name>
    <dbReference type="NCBI Taxonomy" id="1463404"/>
    <lineage>
        <taxon>Bacteria</taxon>
        <taxon>Bacillati</taxon>
        <taxon>Bacillota</taxon>
        <taxon>Bacilli</taxon>
        <taxon>Bacillales</taxon>
        <taxon>Bacillaceae</taxon>
        <taxon>Sutcliffiella</taxon>
    </lineage>
</organism>
<evidence type="ECO:0000256" key="1">
    <source>
        <dbReference type="ARBA" id="ARBA00022795"/>
    </source>
</evidence>
<reference evidence="2 3" key="1">
    <citation type="submission" date="2021-01" db="EMBL/GenBank/DDBJ databases">
        <title>Genomic Encyclopedia of Type Strains, Phase IV (KMG-IV): sequencing the most valuable type-strain genomes for metagenomic binning, comparative biology and taxonomic classification.</title>
        <authorList>
            <person name="Goeker M."/>
        </authorList>
    </citation>
    <scope>NUCLEOTIDE SEQUENCE [LARGE SCALE GENOMIC DNA]</scope>
    <source>
        <strain evidence="2 3">DSM 25879</strain>
    </source>
</reference>
<dbReference type="Gene3D" id="1.20.58.300">
    <property type="entry name" value="FlgN-like"/>
    <property type="match status" value="1"/>
</dbReference>